<reference evidence="2" key="2">
    <citation type="submission" date="2020-11" db="EMBL/GenBank/DDBJ databases">
        <authorList>
            <person name="McCartney M.A."/>
            <person name="Auch B."/>
            <person name="Kono T."/>
            <person name="Mallez S."/>
            <person name="Becker A."/>
            <person name="Gohl D.M."/>
            <person name="Silverstein K.A.T."/>
            <person name="Koren S."/>
            <person name="Bechman K.B."/>
            <person name="Herman A."/>
            <person name="Abrahante J.E."/>
            <person name="Garbe J."/>
        </authorList>
    </citation>
    <scope>NUCLEOTIDE SEQUENCE</scope>
    <source>
        <strain evidence="2">Duluth1</strain>
        <tissue evidence="2">Whole animal</tissue>
    </source>
</reference>
<dbReference type="EMBL" id="JAIWYP010000004">
    <property type="protein sequence ID" value="KAH3840655.1"/>
    <property type="molecule type" value="Genomic_DNA"/>
</dbReference>
<protein>
    <submittedName>
        <fullName evidence="2">Uncharacterized protein</fullName>
    </submittedName>
</protein>
<name>A0A9D4KJF0_DREPO</name>
<sequence length="112" mass="12920">MFDAYGKRLIECCQSSSLIIGNGRLHSDRDIGELSFYSYSGRSVERRKKLIPYLEQARQQGKDASLSYDVLYIDRVRYTHVRPLPDLVPELPQHHNRNRPNAYPATGRRSGP</sequence>
<evidence type="ECO:0000313" key="2">
    <source>
        <dbReference type="EMBL" id="KAH3840655.1"/>
    </source>
</evidence>
<keyword evidence="3" id="KW-1185">Reference proteome</keyword>
<dbReference type="AlphaFoldDB" id="A0A9D4KJF0"/>
<dbReference type="Proteomes" id="UP000828390">
    <property type="component" value="Unassembled WGS sequence"/>
</dbReference>
<evidence type="ECO:0000313" key="3">
    <source>
        <dbReference type="Proteomes" id="UP000828390"/>
    </source>
</evidence>
<comment type="caution">
    <text evidence="2">The sequence shown here is derived from an EMBL/GenBank/DDBJ whole genome shotgun (WGS) entry which is preliminary data.</text>
</comment>
<accession>A0A9D4KJF0</accession>
<gene>
    <name evidence="2" type="ORF">DPMN_114109</name>
</gene>
<reference evidence="2" key="1">
    <citation type="journal article" date="2019" name="bioRxiv">
        <title>The Genome of the Zebra Mussel, Dreissena polymorpha: A Resource for Invasive Species Research.</title>
        <authorList>
            <person name="McCartney M.A."/>
            <person name="Auch B."/>
            <person name="Kono T."/>
            <person name="Mallez S."/>
            <person name="Zhang Y."/>
            <person name="Obille A."/>
            <person name="Becker A."/>
            <person name="Abrahante J.E."/>
            <person name="Garbe J."/>
            <person name="Badalamenti J.P."/>
            <person name="Herman A."/>
            <person name="Mangelson H."/>
            <person name="Liachko I."/>
            <person name="Sullivan S."/>
            <person name="Sone E.D."/>
            <person name="Koren S."/>
            <person name="Silverstein K.A.T."/>
            <person name="Beckman K.B."/>
            <person name="Gohl D.M."/>
        </authorList>
    </citation>
    <scope>NUCLEOTIDE SEQUENCE</scope>
    <source>
        <strain evidence="2">Duluth1</strain>
        <tissue evidence="2">Whole animal</tissue>
    </source>
</reference>
<evidence type="ECO:0000256" key="1">
    <source>
        <dbReference type="SAM" id="MobiDB-lite"/>
    </source>
</evidence>
<feature type="region of interest" description="Disordered" evidence="1">
    <location>
        <begin position="86"/>
        <end position="112"/>
    </location>
</feature>
<organism evidence="2 3">
    <name type="scientific">Dreissena polymorpha</name>
    <name type="common">Zebra mussel</name>
    <name type="synonym">Mytilus polymorpha</name>
    <dbReference type="NCBI Taxonomy" id="45954"/>
    <lineage>
        <taxon>Eukaryota</taxon>
        <taxon>Metazoa</taxon>
        <taxon>Spiralia</taxon>
        <taxon>Lophotrochozoa</taxon>
        <taxon>Mollusca</taxon>
        <taxon>Bivalvia</taxon>
        <taxon>Autobranchia</taxon>
        <taxon>Heteroconchia</taxon>
        <taxon>Euheterodonta</taxon>
        <taxon>Imparidentia</taxon>
        <taxon>Neoheterodontei</taxon>
        <taxon>Myida</taxon>
        <taxon>Dreissenoidea</taxon>
        <taxon>Dreissenidae</taxon>
        <taxon>Dreissena</taxon>
    </lineage>
</organism>
<proteinExistence type="predicted"/>